<dbReference type="GO" id="GO:0016787">
    <property type="term" value="F:hydrolase activity"/>
    <property type="evidence" value="ECO:0007669"/>
    <property type="project" value="UniProtKB-KW"/>
</dbReference>
<sequence>MVLLKICSYGIGPALVAVLTCKTGLQESQVSKTNRKPQKKEDLPLVEDDQAYFSNSCNKDCGYYNPMTSVVPTPILCSYSNSHDGCYGYSSPRDECCRASSLDLEDKIAKQVGCLSRGRGIDKVVGKRTQTLNLWRRLLLAVKAKYPLMEDTICHSGKWAIMDRNIQYLRELALQELIYHDLGDPQPTTDLDEVQCIPLIQRKFLRQVSTLTPTRWGDKEAPTVDAVASQLQKYEENLSTFL</sequence>
<dbReference type="EMBL" id="KZ505842">
    <property type="protein sequence ID" value="PKU44225.1"/>
    <property type="molecule type" value="Genomic_DNA"/>
</dbReference>
<evidence type="ECO:0000313" key="2">
    <source>
        <dbReference type="Proteomes" id="UP000233556"/>
    </source>
</evidence>
<reference evidence="2" key="2">
    <citation type="submission" date="2017-12" db="EMBL/GenBank/DDBJ databases">
        <title>Genome sequence of the Bar-tailed Godwit (Limosa lapponica baueri).</title>
        <authorList>
            <person name="Lima N.C.B."/>
            <person name="Parody-Merino A.M."/>
            <person name="Battley P.F."/>
            <person name="Fidler A.E."/>
            <person name="Prosdocimi F."/>
        </authorList>
    </citation>
    <scope>NUCLEOTIDE SEQUENCE [LARGE SCALE GENOMIC DNA]</scope>
</reference>
<proteinExistence type="predicted"/>
<evidence type="ECO:0000313" key="1">
    <source>
        <dbReference type="EMBL" id="PKU44225.1"/>
    </source>
</evidence>
<dbReference type="AlphaFoldDB" id="A0A2I0UDW1"/>
<name>A0A2I0UDW1_LIMLA</name>
<dbReference type="Proteomes" id="UP000233556">
    <property type="component" value="Unassembled WGS sequence"/>
</dbReference>
<keyword evidence="1" id="KW-0378">Hydrolase</keyword>
<reference evidence="2" key="1">
    <citation type="submission" date="2017-11" db="EMBL/GenBank/DDBJ databases">
        <authorList>
            <person name="Lima N.C."/>
            <person name="Parody-Merino A.M."/>
            <person name="Battley P.F."/>
            <person name="Fidler A.E."/>
            <person name="Prosdocimi F."/>
        </authorList>
    </citation>
    <scope>NUCLEOTIDE SEQUENCE [LARGE SCALE GENOMIC DNA]</scope>
</reference>
<organism evidence="1 2">
    <name type="scientific">Limosa lapponica baueri</name>
    <dbReference type="NCBI Taxonomy" id="1758121"/>
    <lineage>
        <taxon>Eukaryota</taxon>
        <taxon>Metazoa</taxon>
        <taxon>Chordata</taxon>
        <taxon>Craniata</taxon>
        <taxon>Vertebrata</taxon>
        <taxon>Euteleostomi</taxon>
        <taxon>Archelosauria</taxon>
        <taxon>Archosauria</taxon>
        <taxon>Dinosauria</taxon>
        <taxon>Saurischia</taxon>
        <taxon>Theropoda</taxon>
        <taxon>Coelurosauria</taxon>
        <taxon>Aves</taxon>
        <taxon>Neognathae</taxon>
        <taxon>Neoaves</taxon>
        <taxon>Charadriiformes</taxon>
        <taxon>Scolopacidae</taxon>
        <taxon>Limosa</taxon>
    </lineage>
</organism>
<dbReference type="OrthoDB" id="9906618at2759"/>
<accession>A0A2I0UDW1</accession>
<gene>
    <name evidence="1" type="ORF">llap_5485</name>
</gene>
<protein>
    <submittedName>
        <fullName evidence="1">Ubiquitin carboxyl-terminal hydrolase 4</fullName>
    </submittedName>
</protein>
<keyword evidence="2" id="KW-1185">Reference proteome</keyword>